<dbReference type="InterPro" id="IPR035892">
    <property type="entry name" value="C2_domain_sf"/>
</dbReference>
<dbReference type="PROSITE" id="PS50018">
    <property type="entry name" value="RAS_GTPASE_ACTIV_2"/>
    <property type="match status" value="1"/>
</dbReference>
<feature type="domain" description="C2" evidence="2">
    <location>
        <begin position="172"/>
        <end position="308"/>
    </location>
</feature>
<organism evidence="4 5">
    <name type="scientific">Amanita thiersii Skay4041</name>
    <dbReference type="NCBI Taxonomy" id="703135"/>
    <lineage>
        <taxon>Eukaryota</taxon>
        <taxon>Fungi</taxon>
        <taxon>Dikarya</taxon>
        <taxon>Basidiomycota</taxon>
        <taxon>Agaricomycotina</taxon>
        <taxon>Agaricomycetes</taxon>
        <taxon>Agaricomycetidae</taxon>
        <taxon>Agaricales</taxon>
        <taxon>Pluteineae</taxon>
        <taxon>Amanitaceae</taxon>
        <taxon>Amanita</taxon>
    </lineage>
</organism>
<dbReference type="PANTHER" id="PTHR10194">
    <property type="entry name" value="RAS GTPASE-ACTIVATING PROTEINS"/>
    <property type="match status" value="1"/>
</dbReference>
<feature type="domain" description="Ras-GAP" evidence="3">
    <location>
        <begin position="364"/>
        <end position="570"/>
    </location>
</feature>
<dbReference type="Proteomes" id="UP000242287">
    <property type="component" value="Unassembled WGS sequence"/>
</dbReference>
<dbReference type="InterPro" id="IPR008936">
    <property type="entry name" value="Rho_GTPase_activation_prot"/>
</dbReference>
<dbReference type="STRING" id="703135.A0A2A9P1A8"/>
<dbReference type="Pfam" id="PF00168">
    <property type="entry name" value="C2"/>
    <property type="match status" value="1"/>
</dbReference>
<dbReference type="SMART" id="SM00323">
    <property type="entry name" value="RasGAP"/>
    <property type="match status" value="1"/>
</dbReference>
<protein>
    <submittedName>
        <fullName evidence="4">Uncharacterized protein</fullName>
    </submittedName>
</protein>
<evidence type="ECO:0000259" key="2">
    <source>
        <dbReference type="PROSITE" id="PS50004"/>
    </source>
</evidence>
<evidence type="ECO:0000313" key="5">
    <source>
        <dbReference type="Proteomes" id="UP000242287"/>
    </source>
</evidence>
<dbReference type="SUPFAM" id="SSF48350">
    <property type="entry name" value="GTPase activation domain, GAP"/>
    <property type="match status" value="1"/>
</dbReference>
<keyword evidence="5" id="KW-1185">Reference proteome</keyword>
<dbReference type="SMART" id="SM00239">
    <property type="entry name" value="C2"/>
    <property type="match status" value="1"/>
</dbReference>
<dbReference type="Gene3D" id="1.10.506.10">
    <property type="entry name" value="GTPase Activation - p120gap, domain 1"/>
    <property type="match status" value="1"/>
</dbReference>
<dbReference type="AlphaFoldDB" id="A0A2A9P1A8"/>
<evidence type="ECO:0000313" key="4">
    <source>
        <dbReference type="EMBL" id="PFH54476.1"/>
    </source>
</evidence>
<accession>A0A2A9P1A8</accession>
<dbReference type="EMBL" id="KZ301969">
    <property type="protein sequence ID" value="PFH54476.1"/>
    <property type="molecule type" value="Genomic_DNA"/>
</dbReference>
<evidence type="ECO:0000256" key="1">
    <source>
        <dbReference type="ARBA" id="ARBA00022468"/>
    </source>
</evidence>
<dbReference type="InterPro" id="IPR039360">
    <property type="entry name" value="Ras_GTPase"/>
</dbReference>
<sequence>MSSFWDYGSSSQSDSPREFFVTCQFFVSNAAALNLRKSRKKSEKRDTLIVGVPDDPRKVKEKSSFHLLSRNTTGTGYWRETTCKLSEDKGRCFLSLYLDNSILYQTVNLHLLNQTDIRVIDNSLFFRKNCIGLYGLSNKRQTSAETNDPIFLLFSNPDLCNTWLVLLKSYAVPEIYGQRLYYGGSYRMWRQVEVTVMQGRNLGNTKPHESGTGADANEQEFTDYMVSCDVALGDTICGRTTSKRGLVSPIWHETIVLSDLPPFTDSDHLEIKVWKERKSTRGINLGAVKIALKFLPHLVDQGWFPVLQSLQGVLPSEMQAGELQLKLRVDQEIILPQVAYTRLLKTLNSRNYFDWLSEFESKLKLTNFAMPLVSIASANGSLVEQVQEYAEREMERTPFSQETLFRGNTTLTRTMETCMVWYGKAFLEASVGNIIRKICDDGVEIHLERTGKGGKDMEKNVDMKQLRHLLDLCKEIWGQIYSVRAECPEELRKLFGTIRKLVERRLRMDDTWQQKYANLPWQSVSAFCFLRFIVPAILHPHLFGIHPGIPSLSVKRTLTLIARVIQSLANFSSVSHKEDFMSTKEIEEFLRESRKAMIDYLMVVSGDASVHSKQHGDSRDRLVIINALRQRSVLMTPLEREAIPVLPHFSDIPRLLAVIASGVYRQVQYLKRKSEAILDDHQALKELCSRCLEVQQEATLRMKGSDTSKIPELNTMSIQGPSRFATVGVNDGTPPLARNVSTRRQTFAGDMNRNASLMNQLSLSSKNSSGQDERQQIIHFKSPSSDSIPSVNTEKDNMLSRLGTVDLTTDLSDDAGRKKKTLRGILRR</sequence>
<name>A0A2A9P1A8_9AGAR</name>
<dbReference type="PANTHER" id="PTHR10194:SF60">
    <property type="entry name" value="RAS GTPASE-ACTIVATING PROTEIN RASKOL"/>
    <property type="match status" value="1"/>
</dbReference>
<proteinExistence type="predicted"/>
<gene>
    <name evidence="4" type="ORF">AMATHDRAFT_54</name>
</gene>
<dbReference type="PROSITE" id="PS50004">
    <property type="entry name" value="C2"/>
    <property type="match status" value="1"/>
</dbReference>
<keyword evidence="1" id="KW-0343">GTPase activation</keyword>
<dbReference type="Gene3D" id="2.60.40.150">
    <property type="entry name" value="C2 domain"/>
    <property type="match status" value="1"/>
</dbReference>
<dbReference type="OrthoDB" id="775356at2759"/>
<dbReference type="SUPFAM" id="SSF49562">
    <property type="entry name" value="C2 domain (Calcium/lipid-binding domain, CaLB)"/>
    <property type="match status" value="1"/>
</dbReference>
<dbReference type="InterPro" id="IPR001936">
    <property type="entry name" value="RasGAP_dom"/>
</dbReference>
<reference evidence="4 5" key="1">
    <citation type="submission" date="2014-02" db="EMBL/GenBank/DDBJ databases">
        <title>Transposable element dynamics among asymbiotic and ectomycorrhizal Amanita fungi.</title>
        <authorList>
            <consortium name="DOE Joint Genome Institute"/>
            <person name="Hess J."/>
            <person name="Skrede I."/>
            <person name="Wolfe B."/>
            <person name="LaButti K."/>
            <person name="Ohm R.A."/>
            <person name="Grigoriev I.V."/>
            <person name="Pringle A."/>
        </authorList>
    </citation>
    <scope>NUCLEOTIDE SEQUENCE [LARGE SCALE GENOMIC DNA]</scope>
    <source>
        <strain evidence="4 5">SKay4041</strain>
    </source>
</reference>
<dbReference type="GO" id="GO:0005096">
    <property type="term" value="F:GTPase activator activity"/>
    <property type="evidence" value="ECO:0007669"/>
    <property type="project" value="UniProtKB-KW"/>
</dbReference>
<evidence type="ECO:0000259" key="3">
    <source>
        <dbReference type="PROSITE" id="PS50018"/>
    </source>
</evidence>
<dbReference type="InterPro" id="IPR000008">
    <property type="entry name" value="C2_dom"/>
</dbReference>
<dbReference type="Pfam" id="PF00616">
    <property type="entry name" value="RasGAP"/>
    <property type="match status" value="1"/>
</dbReference>